<evidence type="ECO:0000313" key="6">
    <source>
        <dbReference type="EMBL" id="NIZ63344.1"/>
    </source>
</evidence>
<dbReference type="Pfam" id="PF03466">
    <property type="entry name" value="LysR_substrate"/>
    <property type="match status" value="1"/>
</dbReference>
<accession>A0ABX0WCH2</accession>
<keyword evidence="4" id="KW-0804">Transcription</keyword>
<dbReference type="PANTHER" id="PTHR30427:SF1">
    <property type="entry name" value="TRANSCRIPTIONAL ACTIVATOR PROTEIN LYSR"/>
    <property type="match status" value="1"/>
</dbReference>
<comment type="caution">
    <text evidence="6">The sequence shown here is derived from an EMBL/GenBank/DDBJ whole genome shotgun (WGS) entry which is preliminary data.</text>
</comment>
<dbReference type="InterPro" id="IPR036390">
    <property type="entry name" value="WH_DNA-bd_sf"/>
</dbReference>
<evidence type="ECO:0000256" key="3">
    <source>
        <dbReference type="ARBA" id="ARBA00023125"/>
    </source>
</evidence>
<dbReference type="Proteomes" id="UP001429564">
    <property type="component" value="Unassembled WGS sequence"/>
</dbReference>
<gene>
    <name evidence="6" type="ORF">DL239_20460</name>
</gene>
<dbReference type="InterPro" id="IPR005119">
    <property type="entry name" value="LysR_subst-bd"/>
</dbReference>
<sequence length="312" mass="35176">MNLQQLTVFREIMRSGSISQAARNLHRTQPAISASLKTLETDLDMPLFLREGRRLVPVPEAHYLLSEAKEVLDRISTAEQNLTALRDRRTGHLRIVAMPGPSAFLLPEFISRFIADRPEVHVTVATRSSPQVRNLISAQGFDVGFCDLEVLDEPDRLFLNESMTCNCLCALPIDHPLAAHKIITAKDLDGHPMGALQPTHSTFSNTQAAFAAMDTEFKIRVDMQYFLPLFPFIEAGQVCAVVDVLSAYSYLRSKGDAARIVFRPFKPDVPFGYSILTPHQRPLSCLAEEFVDRWRDWVKTQLKAWERPNGET</sequence>
<dbReference type="PANTHER" id="PTHR30427">
    <property type="entry name" value="TRANSCRIPTIONAL ACTIVATOR PROTEIN LYSR"/>
    <property type="match status" value="1"/>
</dbReference>
<dbReference type="SUPFAM" id="SSF46785">
    <property type="entry name" value="Winged helix' DNA-binding domain"/>
    <property type="match status" value="1"/>
</dbReference>
<dbReference type="Gene3D" id="1.10.10.10">
    <property type="entry name" value="Winged helix-like DNA-binding domain superfamily/Winged helix DNA-binding domain"/>
    <property type="match status" value="1"/>
</dbReference>
<evidence type="ECO:0000259" key="5">
    <source>
        <dbReference type="PROSITE" id="PS50931"/>
    </source>
</evidence>
<dbReference type="InterPro" id="IPR036388">
    <property type="entry name" value="WH-like_DNA-bd_sf"/>
</dbReference>
<evidence type="ECO:0000256" key="4">
    <source>
        <dbReference type="ARBA" id="ARBA00023163"/>
    </source>
</evidence>
<dbReference type="InterPro" id="IPR000847">
    <property type="entry name" value="LysR_HTH_N"/>
</dbReference>
<organism evidence="6 7">
    <name type="scientific">Parasedimentitalea denitrificans</name>
    <dbReference type="NCBI Taxonomy" id="2211118"/>
    <lineage>
        <taxon>Bacteria</taxon>
        <taxon>Pseudomonadati</taxon>
        <taxon>Pseudomonadota</taxon>
        <taxon>Alphaproteobacteria</taxon>
        <taxon>Rhodobacterales</taxon>
        <taxon>Paracoccaceae</taxon>
        <taxon>Parasedimentitalea</taxon>
    </lineage>
</organism>
<keyword evidence="2" id="KW-0805">Transcription regulation</keyword>
<evidence type="ECO:0000256" key="1">
    <source>
        <dbReference type="ARBA" id="ARBA00009437"/>
    </source>
</evidence>
<comment type="similarity">
    <text evidence="1">Belongs to the LysR transcriptional regulatory family.</text>
</comment>
<proteinExistence type="inferred from homology"/>
<dbReference type="Gene3D" id="3.40.190.290">
    <property type="match status" value="1"/>
</dbReference>
<dbReference type="Pfam" id="PF00126">
    <property type="entry name" value="HTH_1"/>
    <property type="match status" value="1"/>
</dbReference>
<keyword evidence="3" id="KW-0238">DNA-binding</keyword>
<reference evidence="6 7" key="1">
    <citation type="submission" date="2018-05" db="EMBL/GenBank/DDBJ databases">
        <authorList>
            <person name="Zhang Y.-J."/>
        </authorList>
    </citation>
    <scope>NUCLEOTIDE SEQUENCE [LARGE SCALE GENOMIC DNA]</scope>
    <source>
        <strain evidence="6 7">CY04</strain>
    </source>
</reference>
<dbReference type="EMBL" id="QHLQ01000036">
    <property type="protein sequence ID" value="NIZ63344.1"/>
    <property type="molecule type" value="Genomic_DNA"/>
</dbReference>
<feature type="domain" description="HTH lysR-type" evidence="5">
    <location>
        <begin position="1"/>
        <end position="58"/>
    </location>
</feature>
<evidence type="ECO:0000313" key="7">
    <source>
        <dbReference type="Proteomes" id="UP001429564"/>
    </source>
</evidence>
<dbReference type="PROSITE" id="PS50931">
    <property type="entry name" value="HTH_LYSR"/>
    <property type="match status" value="1"/>
</dbReference>
<dbReference type="SUPFAM" id="SSF53850">
    <property type="entry name" value="Periplasmic binding protein-like II"/>
    <property type="match status" value="1"/>
</dbReference>
<keyword evidence="7" id="KW-1185">Reference proteome</keyword>
<protein>
    <submittedName>
        <fullName evidence="6">LysR family transcriptional regulator</fullName>
    </submittedName>
</protein>
<name>A0ABX0WCH2_9RHOB</name>
<dbReference type="PRINTS" id="PR00039">
    <property type="entry name" value="HTHLYSR"/>
</dbReference>
<evidence type="ECO:0000256" key="2">
    <source>
        <dbReference type="ARBA" id="ARBA00023015"/>
    </source>
</evidence>